<comment type="caution">
    <text evidence="2">The sequence shown here is derived from an EMBL/GenBank/DDBJ whole genome shotgun (WGS) entry which is preliminary data.</text>
</comment>
<protein>
    <submittedName>
        <fullName evidence="2">Uncharacterized protein</fullName>
    </submittedName>
</protein>
<name>A0AAV4CRX2_9GAST</name>
<dbReference type="Proteomes" id="UP000735302">
    <property type="component" value="Unassembled WGS sequence"/>
</dbReference>
<organism evidence="2 3">
    <name type="scientific">Plakobranchus ocellatus</name>
    <dbReference type="NCBI Taxonomy" id="259542"/>
    <lineage>
        <taxon>Eukaryota</taxon>
        <taxon>Metazoa</taxon>
        <taxon>Spiralia</taxon>
        <taxon>Lophotrochozoa</taxon>
        <taxon>Mollusca</taxon>
        <taxon>Gastropoda</taxon>
        <taxon>Heterobranchia</taxon>
        <taxon>Euthyneura</taxon>
        <taxon>Panpulmonata</taxon>
        <taxon>Sacoglossa</taxon>
        <taxon>Placobranchoidea</taxon>
        <taxon>Plakobranchidae</taxon>
        <taxon>Plakobranchus</taxon>
    </lineage>
</organism>
<evidence type="ECO:0000313" key="3">
    <source>
        <dbReference type="Proteomes" id="UP000735302"/>
    </source>
</evidence>
<gene>
    <name evidence="2" type="ORF">PoB_006118500</name>
</gene>
<proteinExistence type="predicted"/>
<sequence>MLREQTSSMKCSQTWAKTSTGEAKEPVENWRRQCVGFGGLTNSTMTVDNYRGDVGDDDDNNDCQPAIPQ</sequence>
<accession>A0AAV4CRX2</accession>
<keyword evidence="3" id="KW-1185">Reference proteome</keyword>
<feature type="region of interest" description="Disordered" evidence="1">
    <location>
        <begin position="50"/>
        <end position="69"/>
    </location>
</feature>
<evidence type="ECO:0000256" key="1">
    <source>
        <dbReference type="SAM" id="MobiDB-lite"/>
    </source>
</evidence>
<feature type="region of interest" description="Disordered" evidence="1">
    <location>
        <begin position="1"/>
        <end position="27"/>
    </location>
</feature>
<evidence type="ECO:0000313" key="2">
    <source>
        <dbReference type="EMBL" id="GFO34680.1"/>
    </source>
</evidence>
<reference evidence="2 3" key="1">
    <citation type="journal article" date="2021" name="Elife">
        <title>Chloroplast acquisition without the gene transfer in kleptoplastic sea slugs, Plakobranchus ocellatus.</title>
        <authorList>
            <person name="Maeda T."/>
            <person name="Takahashi S."/>
            <person name="Yoshida T."/>
            <person name="Shimamura S."/>
            <person name="Takaki Y."/>
            <person name="Nagai Y."/>
            <person name="Toyoda A."/>
            <person name="Suzuki Y."/>
            <person name="Arimoto A."/>
            <person name="Ishii H."/>
            <person name="Satoh N."/>
            <person name="Nishiyama T."/>
            <person name="Hasebe M."/>
            <person name="Maruyama T."/>
            <person name="Minagawa J."/>
            <person name="Obokata J."/>
            <person name="Shigenobu S."/>
        </authorList>
    </citation>
    <scope>NUCLEOTIDE SEQUENCE [LARGE SCALE GENOMIC DNA]</scope>
</reference>
<dbReference type="AlphaFoldDB" id="A0AAV4CRX2"/>
<feature type="compositionally biased region" description="Polar residues" evidence="1">
    <location>
        <begin position="1"/>
        <end position="21"/>
    </location>
</feature>
<dbReference type="EMBL" id="BLXT01006926">
    <property type="protein sequence ID" value="GFO34680.1"/>
    <property type="molecule type" value="Genomic_DNA"/>
</dbReference>